<dbReference type="SUPFAM" id="SSF52540">
    <property type="entry name" value="P-loop containing nucleoside triphosphate hydrolases"/>
    <property type="match status" value="1"/>
</dbReference>
<dbReference type="PANTHER" id="PTHR43581:SF4">
    <property type="entry name" value="ATP_GTP PHOSPHATASE"/>
    <property type="match status" value="1"/>
</dbReference>
<dbReference type="Pfam" id="PF13175">
    <property type="entry name" value="AAA_15"/>
    <property type="match status" value="1"/>
</dbReference>
<dbReference type="PANTHER" id="PTHR43581">
    <property type="entry name" value="ATP/GTP PHOSPHATASE"/>
    <property type="match status" value="1"/>
</dbReference>
<dbReference type="AlphaFoldDB" id="A0A7M1S190"/>
<dbReference type="RefSeq" id="WP_197547880.1">
    <property type="nucleotide sequence ID" value="NZ_CP063164.1"/>
</dbReference>
<evidence type="ECO:0000259" key="1">
    <source>
        <dbReference type="Pfam" id="PF13175"/>
    </source>
</evidence>
<name>A0A7M1S190_9BACT</name>
<dbReference type="CDD" id="cd00267">
    <property type="entry name" value="ABC_ATPase"/>
    <property type="match status" value="1"/>
</dbReference>
<accession>A0A7M1S190</accession>
<dbReference type="KEGG" id="sinu:IMZ28_07035"/>
<dbReference type="Gene3D" id="3.40.50.300">
    <property type="entry name" value="P-loop containing nucleotide triphosphate hydrolases"/>
    <property type="match status" value="1"/>
</dbReference>
<evidence type="ECO:0000313" key="3">
    <source>
        <dbReference type="Proteomes" id="UP000595074"/>
    </source>
</evidence>
<evidence type="ECO:0000313" key="2">
    <source>
        <dbReference type="EMBL" id="QOR61207.1"/>
    </source>
</evidence>
<dbReference type="EMBL" id="CP063164">
    <property type="protein sequence ID" value="QOR61207.1"/>
    <property type="molecule type" value="Genomic_DNA"/>
</dbReference>
<protein>
    <submittedName>
        <fullName evidence="2">AAA family ATPase</fullName>
    </submittedName>
</protein>
<keyword evidence="3" id="KW-1185">Reference proteome</keyword>
<organism evidence="2 3">
    <name type="scientific">Sulfurovum indicum</name>
    <dbReference type="NCBI Taxonomy" id="2779528"/>
    <lineage>
        <taxon>Bacteria</taxon>
        <taxon>Pseudomonadati</taxon>
        <taxon>Campylobacterota</taxon>
        <taxon>Epsilonproteobacteria</taxon>
        <taxon>Campylobacterales</taxon>
        <taxon>Sulfurovaceae</taxon>
        <taxon>Sulfurovum</taxon>
    </lineage>
</organism>
<proteinExistence type="predicted"/>
<dbReference type="InterPro" id="IPR027417">
    <property type="entry name" value="P-loop_NTPase"/>
</dbReference>
<dbReference type="InterPro" id="IPR041685">
    <property type="entry name" value="AAA_GajA/Old/RecF-like"/>
</dbReference>
<dbReference type="InterPro" id="IPR051396">
    <property type="entry name" value="Bact_Antivir_Def_Nuclease"/>
</dbReference>
<dbReference type="Proteomes" id="UP000595074">
    <property type="component" value="Chromosome"/>
</dbReference>
<feature type="domain" description="Endonuclease GajA/Old nuclease/RecF-like AAA" evidence="1">
    <location>
        <begin position="2"/>
        <end position="366"/>
    </location>
</feature>
<gene>
    <name evidence="2" type="ORF">IMZ28_07035</name>
</gene>
<sequence>MKFRLKNIGLIEDAEITLNDLTIICGQNNTGKTYITYSIYGFLSMWQELIDFDLKKEIFEELEENGFCSLDITVFQKNIQTILNDLSDRYTGMLENVFSVDAEWFKESLFEVIIDDFILDIHSEINTTLTSSKKDILQIKKEKDSNLLEISTLSTDNKRQIPHFILDQGINRALGKIYFGNYFKNPFIITSERTGISLFYKELDINKNVMVEHITKNKGKDINPFKIFEETISRYALPVKDNIDYTRDLASSISKEKSYLHSDREITKYFSDILQGSYKVVNKEVYFTTKKNKKQIPMYFASSATKSLVELFFYIKHSAKKGDLLMIDEPELNLHPDNHRKITRLLSHLSNKGIYVFITTHSDYMIKEFNNLIRLKHNIANKEKIIKKYGYKEHDNLDYAKISAYVNSSGYLSKAPIDDMGIEMDTFDKVLNDLSSSMDDIYFNIEE</sequence>
<reference evidence="2 3" key="1">
    <citation type="submission" date="2020-10" db="EMBL/GenBank/DDBJ databases">
        <title>The genome of sulfurovum sp.</title>
        <authorList>
            <person name="Xie S."/>
            <person name="Shao Z."/>
            <person name="Jiang L."/>
        </authorList>
    </citation>
    <scope>NUCLEOTIDE SEQUENCE [LARGE SCALE GENOMIC DNA]</scope>
    <source>
        <strain evidence="2 3">ST-419</strain>
    </source>
</reference>